<dbReference type="RefSeq" id="WP_042036420.1">
    <property type="nucleotide sequence ID" value="NZ_BGND01000004.1"/>
</dbReference>
<accession>A0A0L7AID0</accession>
<reference evidence="1" key="1">
    <citation type="submission" date="2018-02" db="EMBL/GenBank/DDBJ databases">
        <authorList>
            <person name="Cohen D.B."/>
            <person name="Kent A.D."/>
        </authorList>
    </citation>
    <scope>NUCLEOTIDE SEQUENCE</scope>
    <source>
        <strain evidence="1">RPC3</strain>
    </source>
</reference>
<dbReference type="AlphaFoldDB" id="A0A0L7AID0"/>
<geneLocation type="plasmid" evidence="1">
    <name>RCS69_pI</name>
</geneLocation>
<name>A0A0L7AID0_ECOLX</name>
<evidence type="ECO:0000313" key="1">
    <source>
        <dbReference type="EMBL" id="SPE02256.1"/>
    </source>
</evidence>
<proteinExistence type="predicted"/>
<keyword evidence="1" id="KW-0614">Plasmid</keyword>
<protein>
    <submittedName>
        <fullName evidence="1">Uncharacterized protein</fullName>
    </submittedName>
</protein>
<gene>
    <name evidence="1" type="ORF">RCS69_PI0020</name>
</gene>
<dbReference type="EMBL" id="LT985287">
    <property type="protein sequence ID" value="SPE02256.1"/>
    <property type="molecule type" value="Genomic_DNA"/>
</dbReference>
<organism evidence="1">
    <name type="scientific">Escherichia coli</name>
    <dbReference type="NCBI Taxonomy" id="562"/>
    <lineage>
        <taxon>Bacteria</taxon>
        <taxon>Pseudomonadati</taxon>
        <taxon>Pseudomonadota</taxon>
        <taxon>Gammaproteobacteria</taxon>
        <taxon>Enterobacterales</taxon>
        <taxon>Enterobacteriaceae</taxon>
        <taxon>Escherichia</taxon>
    </lineage>
</organism>
<sequence>MGNIILMAEKAKGAIDEEAEVYEFEGMDDLIQFRKKFPEQMKYEYHYILSGDTKNFRHIALVEANHFKQFKKLVNLYQDR</sequence>